<evidence type="ECO:0000256" key="1">
    <source>
        <dbReference type="SAM" id="Phobius"/>
    </source>
</evidence>
<dbReference type="AlphaFoldDB" id="A0ABD2QIZ6"/>
<keyword evidence="1" id="KW-0472">Membrane</keyword>
<sequence length="590" mass="67287">MVDLYFIKHRHYRPKSDYFPDGIPTIDFGVAGWLSRPFDVIIIMAIIVLSIACLISGAISFLIEKSTDSLNPFIDMPCGKYKGKWNENQDIISFYGIPYTVPPITEPIDRLKGFLPWPESRRWRNSIKLDDSFEHCLLSHVKRCEMIDSRWNCDFSEIPKISTCSSYAFAEDDFKASLGEDEDCLTMDIKRPKQLLNEPTNVIVVVATEAGVADAMKLPIGKEKAFVPSDATVLEFGAIWVRVSIRVGFYSTFEGENFAASDLVNSLSWVTRNIGYFGGDPNKVTLLAFGSAATLVFKMLHLGEAVAMQLPIQIWLSSPAVPLTPSKNAINFYDELYAIYMNTNPRKTECGKKVDKSEKCKAEIKNYMISKDTSFLFSIEKLRNKFFKFASVIGRPLSLSSLFEDTMLRSDWFGFLINNADSNKVEWLQKKRIFVVHGSNELEEFPGIENLTYKSSKLHLEKLLGKIGLEEYETTYLEDSNDERWEKMFLIRLITIIKFICPVLKFKDGSKDFNYLINDQYLSGPVLEIATASGLRGGVLNFGFRSLDIAAITGNLNKMENEVHLRRIFKDFALFRNESLPPKCQEEWRK</sequence>
<dbReference type="Gene3D" id="3.40.50.1820">
    <property type="entry name" value="alpha/beta hydrolase"/>
    <property type="match status" value="1"/>
</dbReference>
<dbReference type="InterPro" id="IPR002018">
    <property type="entry name" value="CarbesteraseB"/>
</dbReference>
<comment type="caution">
    <text evidence="3">The sequence shown here is derived from an EMBL/GenBank/DDBJ whole genome shotgun (WGS) entry which is preliminary data.</text>
</comment>
<dbReference type="Proteomes" id="UP001626550">
    <property type="component" value="Unassembled WGS sequence"/>
</dbReference>
<organism evidence="3 4">
    <name type="scientific">Cichlidogyrus casuarinus</name>
    <dbReference type="NCBI Taxonomy" id="1844966"/>
    <lineage>
        <taxon>Eukaryota</taxon>
        <taxon>Metazoa</taxon>
        <taxon>Spiralia</taxon>
        <taxon>Lophotrochozoa</taxon>
        <taxon>Platyhelminthes</taxon>
        <taxon>Monogenea</taxon>
        <taxon>Monopisthocotylea</taxon>
        <taxon>Dactylogyridea</taxon>
        <taxon>Ancyrocephalidae</taxon>
        <taxon>Cichlidogyrus</taxon>
    </lineage>
</organism>
<proteinExistence type="predicted"/>
<dbReference type="InterPro" id="IPR050309">
    <property type="entry name" value="Type-B_Carboxylest/Lipase"/>
</dbReference>
<evidence type="ECO:0000313" key="3">
    <source>
        <dbReference type="EMBL" id="KAL3319515.1"/>
    </source>
</evidence>
<dbReference type="InterPro" id="IPR029058">
    <property type="entry name" value="AB_hydrolase_fold"/>
</dbReference>
<keyword evidence="4" id="KW-1185">Reference proteome</keyword>
<name>A0ABD2QIZ6_9PLAT</name>
<protein>
    <recommendedName>
        <fullName evidence="2">Carboxylesterase type B domain-containing protein</fullName>
    </recommendedName>
</protein>
<dbReference type="SUPFAM" id="SSF53474">
    <property type="entry name" value="alpha/beta-Hydrolases"/>
    <property type="match status" value="1"/>
</dbReference>
<dbReference type="EMBL" id="JBJKFK010000129">
    <property type="protein sequence ID" value="KAL3319515.1"/>
    <property type="molecule type" value="Genomic_DNA"/>
</dbReference>
<accession>A0ABD2QIZ6</accession>
<dbReference type="Pfam" id="PF00135">
    <property type="entry name" value="COesterase"/>
    <property type="match status" value="1"/>
</dbReference>
<reference evidence="3 4" key="1">
    <citation type="submission" date="2024-11" db="EMBL/GenBank/DDBJ databases">
        <title>Adaptive evolution of stress response genes in parasites aligns with host niche diversity.</title>
        <authorList>
            <person name="Hahn C."/>
            <person name="Resl P."/>
        </authorList>
    </citation>
    <scope>NUCLEOTIDE SEQUENCE [LARGE SCALE GENOMIC DNA]</scope>
    <source>
        <strain evidence="3">EGGRZ-B1_66</strain>
        <tissue evidence="3">Body</tissue>
    </source>
</reference>
<evidence type="ECO:0000313" key="4">
    <source>
        <dbReference type="Proteomes" id="UP001626550"/>
    </source>
</evidence>
<feature type="transmembrane region" description="Helical" evidence="1">
    <location>
        <begin position="40"/>
        <end position="63"/>
    </location>
</feature>
<keyword evidence="1" id="KW-0812">Transmembrane</keyword>
<gene>
    <name evidence="3" type="ORF">Ciccas_001812</name>
</gene>
<feature type="domain" description="Carboxylesterase type B" evidence="2">
    <location>
        <begin position="72"/>
        <end position="507"/>
    </location>
</feature>
<dbReference type="PANTHER" id="PTHR11559">
    <property type="entry name" value="CARBOXYLESTERASE"/>
    <property type="match status" value="1"/>
</dbReference>
<evidence type="ECO:0000259" key="2">
    <source>
        <dbReference type="Pfam" id="PF00135"/>
    </source>
</evidence>
<keyword evidence="1" id="KW-1133">Transmembrane helix</keyword>